<gene>
    <name evidence="1" type="ORF">CDAR_403991</name>
</gene>
<dbReference type="Proteomes" id="UP001054837">
    <property type="component" value="Unassembled WGS sequence"/>
</dbReference>
<keyword evidence="2" id="KW-1185">Reference proteome</keyword>
<dbReference type="AlphaFoldDB" id="A0AAV4SR66"/>
<evidence type="ECO:0000313" key="1">
    <source>
        <dbReference type="EMBL" id="GIY35804.1"/>
    </source>
</evidence>
<accession>A0AAV4SR66</accession>
<proteinExistence type="predicted"/>
<comment type="caution">
    <text evidence="1">The sequence shown here is derived from an EMBL/GenBank/DDBJ whole genome shotgun (WGS) entry which is preliminary data.</text>
</comment>
<dbReference type="EMBL" id="BPLQ01008199">
    <property type="protein sequence ID" value="GIY35804.1"/>
    <property type="molecule type" value="Genomic_DNA"/>
</dbReference>
<evidence type="ECO:0000313" key="2">
    <source>
        <dbReference type="Proteomes" id="UP001054837"/>
    </source>
</evidence>
<organism evidence="1 2">
    <name type="scientific">Caerostris darwini</name>
    <dbReference type="NCBI Taxonomy" id="1538125"/>
    <lineage>
        <taxon>Eukaryota</taxon>
        <taxon>Metazoa</taxon>
        <taxon>Ecdysozoa</taxon>
        <taxon>Arthropoda</taxon>
        <taxon>Chelicerata</taxon>
        <taxon>Arachnida</taxon>
        <taxon>Araneae</taxon>
        <taxon>Araneomorphae</taxon>
        <taxon>Entelegynae</taxon>
        <taxon>Araneoidea</taxon>
        <taxon>Araneidae</taxon>
        <taxon>Caerostris</taxon>
    </lineage>
</organism>
<sequence>MARLWSWPQAVMAKLWSWPQAVMAKLWSWPQAVMAKLWSWPQDVMASLLWLDRALLIIRLMPSHRASTYNNAYKLGISHLSELFWEHMKLNVAIQ</sequence>
<protein>
    <submittedName>
        <fullName evidence="1">Uncharacterized protein</fullName>
    </submittedName>
</protein>
<reference evidence="1 2" key="1">
    <citation type="submission" date="2021-06" db="EMBL/GenBank/DDBJ databases">
        <title>Caerostris darwini draft genome.</title>
        <authorList>
            <person name="Kono N."/>
            <person name="Arakawa K."/>
        </authorList>
    </citation>
    <scope>NUCLEOTIDE SEQUENCE [LARGE SCALE GENOMIC DNA]</scope>
</reference>
<name>A0AAV4SR66_9ARAC</name>